<evidence type="ECO:0000313" key="1">
    <source>
        <dbReference type="EMBL" id="KKK80695.1"/>
    </source>
</evidence>
<organism evidence="1">
    <name type="scientific">marine sediment metagenome</name>
    <dbReference type="NCBI Taxonomy" id="412755"/>
    <lineage>
        <taxon>unclassified sequences</taxon>
        <taxon>metagenomes</taxon>
        <taxon>ecological metagenomes</taxon>
    </lineage>
</organism>
<gene>
    <name evidence="1" type="ORF">LCGC14_2820910</name>
</gene>
<protein>
    <submittedName>
        <fullName evidence="1">Uncharacterized protein</fullName>
    </submittedName>
</protein>
<dbReference type="AlphaFoldDB" id="A0A0F8Z3Q7"/>
<dbReference type="EMBL" id="LAZR01053459">
    <property type="protein sequence ID" value="KKK80695.1"/>
    <property type="molecule type" value="Genomic_DNA"/>
</dbReference>
<accession>A0A0F8Z3Q7</accession>
<sequence length="96" mass="10740">MDSMKKERRVIPPDDILEAYLKVEEYRRAIVSDVLEDGATGMSAVLDSDDGVAISFYADGEGALKLLVAVVSVMQDKYGSLWLKQLWRKIAAMMKQ</sequence>
<name>A0A0F8Z3Q7_9ZZZZ</name>
<reference evidence="1" key="1">
    <citation type="journal article" date="2015" name="Nature">
        <title>Complex archaea that bridge the gap between prokaryotes and eukaryotes.</title>
        <authorList>
            <person name="Spang A."/>
            <person name="Saw J.H."/>
            <person name="Jorgensen S.L."/>
            <person name="Zaremba-Niedzwiedzka K."/>
            <person name="Martijn J."/>
            <person name="Lind A.E."/>
            <person name="van Eijk R."/>
            <person name="Schleper C."/>
            <person name="Guy L."/>
            <person name="Ettema T.J."/>
        </authorList>
    </citation>
    <scope>NUCLEOTIDE SEQUENCE</scope>
</reference>
<comment type="caution">
    <text evidence="1">The sequence shown here is derived from an EMBL/GenBank/DDBJ whole genome shotgun (WGS) entry which is preliminary data.</text>
</comment>
<proteinExistence type="predicted"/>